<evidence type="ECO:0000256" key="4">
    <source>
        <dbReference type="ARBA" id="ARBA00022729"/>
    </source>
</evidence>
<dbReference type="Gene3D" id="3.20.20.370">
    <property type="entry name" value="Glycoside hydrolase/deacetylase"/>
    <property type="match status" value="1"/>
</dbReference>
<dbReference type="AlphaFoldDB" id="A0A8E5HKN7"/>
<dbReference type="Pfam" id="PF01522">
    <property type="entry name" value="Polysacc_deac_1"/>
    <property type="match status" value="1"/>
</dbReference>
<proteinExistence type="predicted"/>
<dbReference type="GO" id="GO:0016810">
    <property type="term" value="F:hydrolase activity, acting on carbon-nitrogen (but not peptide) bonds"/>
    <property type="evidence" value="ECO:0007669"/>
    <property type="project" value="InterPro"/>
</dbReference>
<evidence type="ECO:0000256" key="5">
    <source>
        <dbReference type="ARBA" id="ARBA00022801"/>
    </source>
</evidence>
<comment type="cofactor">
    <cofactor evidence="1">
        <name>Co(2+)</name>
        <dbReference type="ChEBI" id="CHEBI:48828"/>
    </cofactor>
</comment>
<keyword evidence="3" id="KW-0479">Metal-binding</keyword>
<dbReference type="CDD" id="cd10951">
    <property type="entry name" value="CE4_ClCDA_like"/>
    <property type="match status" value="1"/>
</dbReference>
<dbReference type="InterPro" id="IPR018371">
    <property type="entry name" value="Chitin-binding_1_CS"/>
</dbReference>
<sequence>MRVVHLALLLQVACAGSLGSRQGKRCGIDQGRAACPKGLCCSKEGWCGNGFEYCSSPACQVDYSDSCDGNIRPPGPSTRDADRGKLGSVPYGEAIYHCEQYGVIALTYDDGPYEYTSHLLDLLQKHQAKATFFVTGNNLGKGRINDASLPWRSLILRMEREGHQIASHTWSHQRLPLVSDAQLDNQVIYNEIALADILGYFPTYLRPPYSASDDRVDSRLGELGYHVTYFNLDTEGYLHDSGEAIGISKGIWDGAVEGKDAGGTKWLGIEHDTVYQSVYNLTEYMLESLVRNGFRSVTVGECLGDPEENWYRRVGDA</sequence>
<evidence type="ECO:0000259" key="10">
    <source>
        <dbReference type="PROSITE" id="PS50941"/>
    </source>
</evidence>
<dbReference type="CDD" id="cd00035">
    <property type="entry name" value="ChtBD1"/>
    <property type="match status" value="1"/>
</dbReference>
<dbReference type="InterPro" id="IPR002509">
    <property type="entry name" value="NODB_dom"/>
</dbReference>
<gene>
    <name evidence="12" type="ORF">UV8b_01495</name>
</gene>
<dbReference type="PROSITE" id="PS51677">
    <property type="entry name" value="NODB"/>
    <property type="match status" value="1"/>
</dbReference>
<evidence type="ECO:0000313" key="12">
    <source>
        <dbReference type="EMBL" id="QUC17254.1"/>
    </source>
</evidence>
<keyword evidence="8" id="KW-1015">Disulfide bond</keyword>
<evidence type="ECO:0000259" key="11">
    <source>
        <dbReference type="PROSITE" id="PS51677"/>
    </source>
</evidence>
<dbReference type="PROSITE" id="PS00026">
    <property type="entry name" value="CHIT_BIND_I_1"/>
    <property type="match status" value="1"/>
</dbReference>
<feature type="domain" description="Chitin-binding type-1" evidence="10">
    <location>
        <begin position="23"/>
        <end position="69"/>
    </location>
</feature>
<name>A0A8E5HKN7_USTVR</name>
<dbReference type="PANTHER" id="PTHR46471:SF2">
    <property type="entry name" value="CHITIN DEACETYLASE-RELATED"/>
    <property type="match status" value="1"/>
</dbReference>
<feature type="domain" description="NodB homology" evidence="11">
    <location>
        <begin position="102"/>
        <end position="297"/>
    </location>
</feature>
<dbReference type="InterPro" id="IPR036861">
    <property type="entry name" value="Endochitinase-like_sf"/>
</dbReference>
<dbReference type="GO" id="GO:0046872">
    <property type="term" value="F:metal ion binding"/>
    <property type="evidence" value="ECO:0007669"/>
    <property type="project" value="UniProtKB-KW"/>
</dbReference>
<dbReference type="OrthoDB" id="407355at2759"/>
<dbReference type="Gene3D" id="3.30.60.10">
    <property type="entry name" value="Endochitinase-like"/>
    <property type="match status" value="1"/>
</dbReference>
<keyword evidence="2 8" id="KW-0147">Chitin-binding</keyword>
<dbReference type="Proteomes" id="UP000027002">
    <property type="component" value="Chromosome 1"/>
</dbReference>
<dbReference type="GO" id="GO:0008061">
    <property type="term" value="F:chitin binding"/>
    <property type="evidence" value="ECO:0007669"/>
    <property type="project" value="UniProtKB-UniRule"/>
</dbReference>
<dbReference type="PROSITE" id="PS50941">
    <property type="entry name" value="CHIT_BIND_I_2"/>
    <property type="match status" value="1"/>
</dbReference>
<evidence type="ECO:0000256" key="2">
    <source>
        <dbReference type="ARBA" id="ARBA00022669"/>
    </source>
</evidence>
<feature type="disulfide bond" evidence="8">
    <location>
        <begin position="26"/>
        <end position="41"/>
    </location>
</feature>
<evidence type="ECO:0000256" key="9">
    <source>
        <dbReference type="SAM" id="SignalP"/>
    </source>
</evidence>
<keyword evidence="4 9" id="KW-0732">Signal</keyword>
<evidence type="ECO:0008006" key="14">
    <source>
        <dbReference type="Google" id="ProtNLM"/>
    </source>
</evidence>
<evidence type="ECO:0000256" key="1">
    <source>
        <dbReference type="ARBA" id="ARBA00001941"/>
    </source>
</evidence>
<evidence type="ECO:0000256" key="7">
    <source>
        <dbReference type="ARBA" id="ARBA00023285"/>
    </source>
</evidence>
<feature type="disulfide bond" evidence="8">
    <location>
        <begin position="40"/>
        <end position="54"/>
    </location>
</feature>
<feature type="disulfide bond" evidence="8">
    <location>
        <begin position="35"/>
        <end position="47"/>
    </location>
</feature>
<dbReference type="SUPFAM" id="SSF57016">
    <property type="entry name" value="Plant lectins/antimicrobial peptides"/>
    <property type="match status" value="1"/>
</dbReference>
<dbReference type="SUPFAM" id="SSF88713">
    <property type="entry name" value="Glycoside hydrolase/deacetylase"/>
    <property type="match status" value="1"/>
</dbReference>
<protein>
    <recommendedName>
        <fullName evidence="14">Chitin binding protein</fullName>
    </recommendedName>
</protein>
<dbReference type="KEGG" id="uvi:66062273"/>
<dbReference type="RefSeq" id="XP_042994927.1">
    <property type="nucleotide sequence ID" value="XM_043138993.1"/>
</dbReference>
<organism evidence="12 13">
    <name type="scientific">Ustilaginoidea virens</name>
    <name type="common">Rice false smut fungus</name>
    <name type="synonym">Villosiclava virens</name>
    <dbReference type="NCBI Taxonomy" id="1159556"/>
    <lineage>
        <taxon>Eukaryota</taxon>
        <taxon>Fungi</taxon>
        <taxon>Dikarya</taxon>
        <taxon>Ascomycota</taxon>
        <taxon>Pezizomycotina</taxon>
        <taxon>Sordariomycetes</taxon>
        <taxon>Hypocreomycetidae</taxon>
        <taxon>Hypocreales</taxon>
        <taxon>Clavicipitaceae</taxon>
        <taxon>Ustilaginoidea</taxon>
    </lineage>
</organism>
<dbReference type="InterPro" id="IPR011330">
    <property type="entry name" value="Glyco_hydro/deAcase_b/a-brl"/>
</dbReference>
<keyword evidence="6" id="KW-0119">Carbohydrate metabolism</keyword>
<dbReference type="InterPro" id="IPR001002">
    <property type="entry name" value="Chitin-bd_1"/>
</dbReference>
<keyword evidence="7" id="KW-0170">Cobalt</keyword>
<dbReference type="PANTHER" id="PTHR46471">
    <property type="entry name" value="CHITIN DEACETYLASE"/>
    <property type="match status" value="1"/>
</dbReference>
<keyword evidence="5" id="KW-0378">Hydrolase</keyword>
<reference evidence="12" key="1">
    <citation type="submission" date="2020-03" db="EMBL/GenBank/DDBJ databases">
        <title>A mixture of massive structural variations and highly conserved coding sequences in Ustilaginoidea virens genome.</title>
        <authorList>
            <person name="Zhang K."/>
            <person name="Zhao Z."/>
            <person name="Zhang Z."/>
            <person name="Li Y."/>
            <person name="Hsiang T."/>
            <person name="Sun W."/>
        </authorList>
    </citation>
    <scope>NUCLEOTIDE SEQUENCE</scope>
    <source>
        <strain evidence="12">UV-8b</strain>
    </source>
</reference>
<evidence type="ECO:0000313" key="13">
    <source>
        <dbReference type="Proteomes" id="UP000027002"/>
    </source>
</evidence>
<dbReference type="Pfam" id="PF00187">
    <property type="entry name" value="Chitin_bind_1"/>
    <property type="match status" value="1"/>
</dbReference>
<feature type="chain" id="PRO_5034824404" description="Chitin binding protein" evidence="9">
    <location>
        <begin position="16"/>
        <end position="317"/>
    </location>
</feature>
<dbReference type="GO" id="GO:0005975">
    <property type="term" value="P:carbohydrate metabolic process"/>
    <property type="evidence" value="ECO:0007669"/>
    <property type="project" value="InterPro"/>
</dbReference>
<evidence type="ECO:0000256" key="8">
    <source>
        <dbReference type="PROSITE-ProRule" id="PRU00261"/>
    </source>
</evidence>
<keyword evidence="13" id="KW-1185">Reference proteome</keyword>
<feature type="signal peptide" evidence="9">
    <location>
        <begin position="1"/>
        <end position="15"/>
    </location>
</feature>
<accession>A0A8E5HKN7</accession>
<dbReference type="SMART" id="SM00270">
    <property type="entry name" value="ChtBD1"/>
    <property type="match status" value="1"/>
</dbReference>
<dbReference type="EMBL" id="CP072753">
    <property type="protein sequence ID" value="QUC17254.1"/>
    <property type="molecule type" value="Genomic_DNA"/>
</dbReference>
<dbReference type="GeneID" id="66062273"/>
<evidence type="ECO:0000256" key="6">
    <source>
        <dbReference type="ARBA" id="ARBA00023277"/>
    </source>
</evidence>
<evidence type="ECO:0000256" key="3">
    <source>
        <dbReference type="ARBA" id="ARBA00022723"/>
    </source>
</evidence>
<comment type="caution">
    <text evidence="8">Lacks conserved residue(s) required for the propagation of feature annotation.</text>
</comment>